<proteinExistence type="predicted"/>
<name>A0A377F5B7_ECOLX</name>
<reference evidence="1 2" key="1">
    <citation type="submission" date="2018-06" db="EMBL/GenBank/DDBJ databases">
        <authorList>
            <consortium name="Pathogen Informatics"/>
            <person name="Doyle S."/>
        </authorList>
    </citation>
    <scope>NUCLEOTIDE SEQUENCE [LARGE SCALE GENOMIC DNA]</scope>
    <source>
        <strain evidence="1 2">NCTC13148</strain>
    </source>
</reference>
<organism evidence="1 2">
    <name type="scientific">Escherichia coli</name>
    <dbReference type="NCBI Taxonomy" id="562"/>
    <lineage>
        <taxon>Bacteria</taxon>
        <taxon>Pseudomonadati</taxon>
        <taxon>Pseudomonadota</taxon>
        <taxon>Gammaproteobacteria</taxon>
        <taxon>Enterobacterales</taxon>
        <taxon>Enterobacteriaceae</taxon>
        <taxon>Escherichia</taxon>
    </lineage>
</organism>
<protein>
    <submittedName>
        <fullName evidence="1">Uncharacterized protein</fullName>
    </submittedName>
</protein>
<dbReference type="AlphaFoldDB" id="A0A377F5B7"/>
<evidence type="ECO:0000313" key="1">
    <source>
        <dbReference type="EMBL" id="STN25175.1"/>
    </source>
</evidence>
<accession>A0A377F5B7</accession>
<evidence type="ECO:0000313" key="2">
    <source>
        <dbReference type="Proteomes" id="UP000254255"/>
    </source>
</evidence>
<gene>
    <name evidence="1" type="ORF">NCTC13148_05573</name>
</gene>
<dbReference type="EMBL" id="UGET01000005">
    <property type="protein sequence ID" value="STN25175.1"/>
    <property type="molecule type" value="Genomic_DNA"/>
</dbReference>
<dbReference type="Proteomes" id="UP000254255">
    <property type="component" value="Unassembled WGS sequence"/>
</dbReference>
<sequence>MNLRRACPATYTLDAFCLQEALRHLLGTASGVIEQDDRKIWWATAISSVAIAKQVGYEKFKGGRAKPPFQLILYSTQMAI</sequence>